<dbReference type="AlphaFoldDB" id="A0A177B6K4"/>
<name>A0A177B6K4_9BILA</name>
<comment type="caution">
    <text evidence="1">The sequence shown here is derived from an EMBL/GenBank/DDBJ whole genome shotgun (WGS) entry which is preliminary data.</text>
</comment>
<protein>
    <submittedName>
        <fullName evidence="1">Uncharacterized protein</fullName>
    </submittedName>
</protein>
<evidence type="ECO:0000313" key="1">
    <source>
        <dbReference type="EMBL" id="OAF69054.1"/>
    </source>
</evidence>
<reference evidence="1 2" key="1">
    <citation type="submission" date="2016-04" db="EMBL/GenBank/DDBJ databases">
        <title>The genome of Intoshia linei affirms orthonectids as highly simplified spiralians.</title>
        <authorList>
            <person name="Mikhailov K.V."/>
            <person name="Slusarev G.S."/>
            <person name="Nikitin M.A."/>
            <person name="Logacheva M.D."/>
            <person name="Penin A."/>
            <person name="Aleoshin V."/>
            <person name="Panchin Y.V."/>
        </authorList>
    </citation>
    <scope>NUCLEOTIDE SEQUENCE [LARGE SCALE GENOMIC DNA]</scope>
    <source>
        <strain evidence="1">Intl2013</strain>
        <tissue evidence="1">Whole animal</tissue>
    </source>
</reference>
<gene>
    <name evidence="1" type="ORF">A3Q56_03200</name>
</gene>
<organism evidence="1 2">
    <name type="scientific">Intoshia linei</name>
    <dbReference type="NCBI Taxonomy" id="1819745"/>
    <lineage>
        <taxon>Eukaryota</taxon>
        <taxon>Metazoa</taxon>
        <taxon>Spiralia</taxon>
        <taxon>Lophotrochozoa</taxon>
        <taxon>Mesozoa</taxon>
        <taxon>Orthonectida</taxon>
        <taxon>Rhopaluridae</taxon>
        <taxon>Intoshia</taxon>
    </lineage>
</organism>
<accession>A0A177B6K4</accession>
<dbReference type="EMBL" id="LWCA01000344">
    <property type="protein sequence ID" value="OAF69054.1"/>
    <property type="molecule type" value="Genomic_DNA"/>
</dbReference>
<sequence>MIQRYDSTKSWLKPIVDTKCHFGKSKPNLFSKKNKNIKPTKNLNITPLSVNESSLDSIDSILHPPFHIHNPKKL</sequence>
<keyword evidence="2" id="KW-1185">Reference proteome</keyword>
<evidence type="ECO:0000313" key="2">
    <source>
        <dbReference type="Proteomes" id="UP000078046"/>
    </source>
</evidence>
<dbReference type="Proteomes" id="UP000078046">
    <property type="component" value="Unassembled WGS sequence"/>
</dbReference>
<proteinExistence type="predicted"/>